<dbReference type="EMBL" id="NPBS01000798">
    <property type="protein sequence ID" value="PAF11757.1"/>
    <property type="molecule type" value="Genomic_DNA"/>
</dbReference>
<keyword evidence="1" id="KW-0732">Signal</keyword>
<dbReference type="Pfam" id="PF07501">
    <property type="entry name" value="G5"/>
    <property type="match status" value="1"/>
</dbReference>
<reference evidence="3 4" key="1">
    <citation type="submission" date="2017-07" db="EMBL/GenBank/DDBJ databases">
        <title>Isolation and whole genome analysis of endospore-forming bacteria from heroin.</title>
        <authorList>
            <person name="Kalinowski J."/>
            <person name="Ahrens B."/>
            <person name="Al-Dilaimi A."/>
            <person name="Winkler A."/>
            <person name="Wibberg D."/>
            <person name="Schleenbecker U."/>
            <person name="Ruckert C."/>
            <person name="Wolfel R."/>
            <person name="Grass G."/>
        </authorList>
    </citation>
    <scope>NUCLEOTIDE SEQUENCE [LARGE SCALE GENOMIC DNA]</scope>
    <source>
        <strain evidence="3 4">7523-2</strain>
    </source>
</reference>
<feature type="domain" description="G5" evidence="2">
    <location>
        <begin position="1"/>
        <end position="44"/>
    </location>
</feature>
<sequence length="73" mass="7915">GKEGKQKKHYEVVVENGKEISRKLLKTVTVEESKDRVVALGTKVASPVSTATVSRGNDSVAKEFYVNSTAYTA</sequence>
<evidence type="ECO:0000313" key="3">
    <source>
        <dbReference type="EMBL" id="PAF11757.1"/>
    </source>
</evidence>
<evidence type="ECO:0000313" key="4">
    <source>
        <dbReference type="Proteomes" id="UP000216133"/>
    </source>
</evidence>
<dbReference type="Proteomes" id="UP000216133">
    <property type="component" value="Unassembled WGS sequence"/>
</dbReference>
<organism evidence="3 4">
    <name type="scientific">Shouchella clausii</name>
    <name type="common">Alkalihalobacillus clausii</name>
    <dbReference type="NCBI Taxonomy" id="79880"/>
    <lineage>
        <taxon>Bacteria</taxon>
        <taxon>Bacillati</taxon>
        <taxon>Bacillota</taxon>
        <taxon>Bacilli</taxon>
        <taxon>Bacillales</taxon>
        <taxon>Bacillaceae</taxon>
        <taxon>Shouchella</taxon>
    </lineage>
</organism>
<accession>A0A268QUU6</accession>
<dbReference type="RefSeq" id="WP_176471956.1">
    <property type="nucleotide sequence ID" value="NZ_NPBS01000798.1"/>
</dbReference>
<comment type="caution">
    <text evidence="3">The sequence shown here is derived from an EMBL/GenBank/DDBJ whole genome shotgun (WGS) entry which is preliminary data.</text>
</comment>
<proteinExistence type="predicted"/>
<protein>
    <recommendedName>
        <fullName evidence="2">G5 domain-containing protein</fullName>
    </recommendedName>
</protein>
<feature type="non-terminal residue" evidence="3">
    <location>
        <position position="1"/>
    </location>
</feature>
<feature type="non-terminal residue" evidence="3">
    <location>
        <position position="73"/>
    </location>
</feature>
<dbReference type="PROSITE" id="PS51109">
    <property type="entry name" value="G5"/>
    <property type="match status" value="1"/>
</dbReference>
<dbReference type="AlphaFoldDB" id="A0A268QUU6"/>
<gene>
    <name evidence="3" type="ORF">CHH61_25565</name>
</gene>
<dbReference type="InterPro" id="IPR011098">
    <property type="entry name" value="G5_dom"/>
</dbReference>
<dbReference type="Gene3D" id="2.20.230.10">
    <property type="entry name" value="Resuscitation-promoting factor rpfb"/>
    <property type="match status" value="1"/>
</dbReference>
<evidence type="ECO:0000259" key="2">
    <source>
        <dbReference type="PROSITE" id="PS51109"/>
    </source>
</evidence>
<evidence type="ECO:0000256" key="1">
    <source>
        <dbReference type="ARBA" id="ARBA00022729"/>
    </source>
</evidence>
<name>A0A268QUU6_SHOCL</name>